<evidence type="ECO:0000313" key="3">
    <source>
        <dbReference type="EMBL" id="RGE41848.1"/>
    </source>
</evidence>
<dbReference type="EMBL" id="QURR01000026">
    <property type="protein sequence ID" value="RGE41848.1"/>
    <property type="molecule type" value="Genomic_DNA"/>
</dbReference>
<reference evidence="3 4" key="1">
    <citation type="submission" date="2018-08" db="EMBL/GenBank/DDBJ databases">
        <title>Comamonas testosteroni strain SWCO2.</title>
        <authorList>
            <person name="Jiang N."/>
            <person name="Zhang X.Z."/>
        </authorList>
    </citation>
    <scope>NUCLEOTIDE SEQUENCE [LARGE SCALE GENOMIC DNA]</scope>
    <source>
        <strain evidence="3 4">SWCO2</strain>
    </source>
</reference>
<gene>
    <name evidence="3" type="ORF">DZC30_17860</name>
</gene>
<dbReference type="AlphaFoldDB" id="A0A373FCJ2"/>
<keyword evidence="1" id="KW-0328">Glycosyltransferase</keyword>
<accession>A0A373FCJ2</accession>
<dbReference type="PANTHER" id="PTHR31306">
    <property type="entry name" value="ALPHA-1,6-MANNOSYLTRANSFERASE MNN11-RELATED"/>
    <property type="match status" value="1"/>
</dbReference>
<dbReference type="Proteomes" id="UP000261948">
    <property type="component" value="Unassembled WGS sequence"/>
</dbReference>
<organism evidence="3 4">
    <name type="scientific">Comamonas testosteroni</name>
    <name type="common">Pseudomonas testosteroni</name>
    <dbReference type="NCBI Taxonomy" id="285"/>
    <lineage>
        <taxon>Bacteria</taxon>
        <taxon>Pseudomonadati</taxon>
        <taxon>Pseudomonadota</taxon>
        <taxon>Betaproteobacteria</taxon>
        <taxon>Burkholderiales</taxon>
        <taxon>Comamonadaceae</taxon>
        <taxon>Comamonas</taxon>
    </lineage>
</organism>
<dbReference type="GO" id="GO:0016020">
    <property type="term" value="C:membrane"/>
    <property type="evidence" value="ECO:0007669"/>
    <property type="project" value="InterPro"/>
</dbReference>
<dbReference type="GO" id="GO:0006487">
    <property type="term" value="P:protein N-linked glycosylation"/>
    <property type="evidence" value="ECO:0007669"/>
    <property type="project" value="TreeGrafter"/>
</dbReference>
<keyword evidence="4" id="KW-1185">Reference proteome</keyword>
<sequence>MPTVLSLLPNRPVAGLLENHANYAKLHSYKHIEVDGTHIYGERQQALHRYHCIYQQLLSMADGDLLLVLDVFTVVYQPHALEAVAKGHDSIVSRQNPNLELALSSGMILRSTAAVKEQLRALVQRLGQWAMFLPELSAQPEGQLLNDFFPARNFTLRQENGYFPCIQVLWDDTSALDGLRGALPLVACHAPQWQQRQGIWAPHPDYDFRYVQALLLEAASLGSKPHGFAHDFALAARSQPEAAMHVNESADIAFVSLYTPNIAGYGSIHERSLLQYCEHHGYGYHVYRDAPNFLPASVTANWAKAHLIRHHLAQHRYVLWIDADILAINQSQGVEDLLQERDFIVGMDHTAWAINSCVFGARNTPEMRQFFDALCARIESVDDKTSVYASGGDQQILQQEMLAAGMVNAQYVVDAISLGTSPVYAKPEHRFVHFPAQHNHYRAASMRAWQPLTTPKP</sequence>
<evidence type="ECO:0008006" key="5">
    <source>
        <dbReference type="Google" id="ProtNLM"/>
    </source>
</evidence>
<evidence type="ECO:0000256" key="1">
    <source>
        <dbReference type="ARBA" id="ARBA00022676"/>
    </source>
</evidence>
<dbReference type="InterPro" id="IPR008630">
    <property type="entry name" value="Glyco_trans_34"/>
</dbReference>
<name>A0A373FCJ2_COMTE</name>
<dbReference type="Pfam" id="PF05637">
    <property type="entry name" value="Glyco_transf_34"/>
    <property type="match status" value="1"/>
</dbReference>
<evidence type="ECO:0000313" key="4">
    <source>
        <dbReference type="Proteomes" id="UP000261948"/>
    </source>
</evidence>
<dbReference type="Gene3D" id="3.90.550.10">
    <property type="entry name" value="Spore Coat Polysaccharide Biosynthesis Protein SpsA, Chain A"/>
    <property type="match status" value="1"/>
</dbReference>
<comment type="caution">
    <text evidence="3">The sequence shown here is derived from an EMBL/GenBank/DDBJ whole genome shotgun (WGS) entry which is preliminary data.</text>
</comment>
<proteinExistence type="predicted"/>
<keyword evidence="2" id="KW-0808">Transferase</keyword>
<dbReference type="InterPro" id="IPR029044">
    <property type="entry name" value="Nucleotide-diphossugar_trans"/>
</dbReference>
<dbReference type="OrthoDB" id="8829532at2"/>
<dbReference type="GO" id="GO:0016757">
    <property type="term" value="F:glycosyltransferase activity"/>
    <property type="evidence" value="ECO:0007669"/>
    <property type="project" value="UniProtKB-KW"/>
</dbReference>
<protein>
    <recommendedName>
        <fullName evidence="5">Galactosyl transferase GMA12/MNN10 domain protein</fullName>
    </recommendedName>
</protein>
<evidence type="ECO:0000256" key="2">
    <source>
        <dbReference type="ARBA" id="ARBA00022679"/>
    </source>
</evidence>
<dbReference type="PANTHER" id="PTHR31306:SF4">
    <property type="entry name" value="ALPHA-1,2-GALACTOSYLTRANSFERASE"/>
    <property type="match status" value="1"/>
</dbReference>